<proteinExistence type="predicted"/>
<dbReference type="EMBL" id="MFRA01000008">
    <property type="protein sequence ID" value="OGH92084.1"/>
    <property type="molecule type" value="Genomic_DNA"/>
</dbReference>
<protein>
    <recommendedName>
        <fullName evidence="2">CxxC-x17-CxxC domain-containing protein</fullName>
    </recommendedName>
</protein>
<dbReference type="STRING" id="1798705.A2563_00650"/>
<feature type="region of interest" description="Disordered" evidence="1">
    <location>
        <begin position="1"/>
        <end position="58"/>
    </location>
</feature>
<feature type="compositionally biased region" description="Gly residues" evidence="1">
    <location>
        <begin position="36"/>
        <end position="47"/>
    </location>
</feature>
<accession>A0A1F6P818</accession>
<sequence length="186" mass="20139">MGSFNRDNRSGGDRGGNRFGKRDFGGKSFGGDRKFGGGGSRFGGNSGQFGKPEMHDATCSQCGKPCQVPFRPSGGREIFCSNCFKDKKHDGPMRPAGGNFDRPRFDSRPSFDKKPAFGGGSNNNEQFKQQFEALNSKLDKILKALSPAVVAKVESEEMPVQESKKSKDVSSKVKTSSKKAAAKKKK</sequence>
<evidence type="ECO:0000313" key="4">
    <source>
        <dbReference type="Proteomes" id="UP000176634"/>
    </source>
</evidence>
<feature type="region of interest" description="Disordered" evidence="1">
    <location>
        <begin position="152"/>
        <end position="186"/>
    </location>
</feature>
<dbReference type="Proteomes" id="UP000176634">
    <property type="component" value="Unassembled WGS sequence"/>
</dbReference>
<feature type="region of interest" description="Disordered" evidence="1">
    <location>
        <begin position="90"/>
        <end position="128"/>
    </location>
</feature>
<feature type="compositionally biased region" description="Basic and acidic residues" evidence="1">
    <location>
        <begin position="101"/>
        <end position="115"/>
    </location>
</feature>
<name>A0A1F6P818_9BACT</name>
<evidence type="ECO:0000256" key="1">
    <source>
        <dbReference type="SAM" id="MobiDB-lite"/>
    </source>
</evidence>
<feature type="compositionally biased region" description="Basic residues" evidence="1">
    <location>
        <begin position="175"/>
        <end position="186"/>
    </location>
</feature>
<evidence type="ECO:0000259" key="2">
    <source>
        <dbReference type="Pfam" id="PF23477"/>
    </source>
</evidence>
<feature type="domain" description="CxxC-x17-CxxC" evidence="2">
    <location>
        <begin position="53"/>
        <end position="88"/>
    </location>
</feature>
<reference evidence="3 4" key="1">
    <citation type="journal article" date="2016" name="Nat. Commun.">
        <title>Thousands of microbial genomes shed light on interconnected biogeochemical processes in an aquifer system.</title>
        <authorList>
            <person name="Anantharaman K."/>
            <person name="Brown C.T."/>
            <person name="Hug L.A."/>
            <person name="Sharon I."/>
            <person name="Castelle C.J."/>
            <person name="Probst A.J."/>
            <person name="Thomas B.C."/>
            <person name="Singh A."/>
            <person name="Wilkins M.J."/>
            <person name="Karaoz U."/>
            <person name="Brodie E.L."/>
            <person name="Williams K.H."/>
            <person name="Hubbard S.S."/>
            <person name="Banfield J.F."/>
        </authorList>
    </citation>
    <scope>NUCLEOTIDE SEQUENCE [LARGE SCALE GENOMIC DNA]</scope>
</reference>
<dbReference type="NCBIfam" id="TIGR04272">
    <property type="entry name" value="cxxc_cxxc_Mbark"/>
    <property type="match status" value="1"/>
</dbReference>
<dbReference type="Pfam" id="PF23477">
    <property type="entry name" value="zf_Tbcl_2"/>
    <property type="match status" value="1"/>
</dbReference>
<dbReference type="AlphaFoldDB" id="A0A1F6P818"/>
<feature type="compositionally biased region" description="Basic and acidic residues" evidence="1">
    <location>
        <begin position="1"/>
        <end position="35"/>
    </location>
</feature>
<dbReference type="InterPro" id="IPR026363">
    <property type="entry name" value="CxxC-x17-CxxC_dom"/>
</dbReference>
<organism evidence="3 4">
    <name type="scientific">Candidatus Magasanikbacteria bacterium RIFOXYD1_FULL_40_23</name>
    <dbReference type="NCBI Taxonomy" id="1798705"/>
    <lineage>
        <taxon>Bacteria</taxon>
        <taxon>Candidatus Magasanikiibacteriota</taxon>
    </lineage>
</organism>
<gene>
    <name evidence="3" type="ORF">A2563_00650</name>
</gene>
<comment type="caution">
    <text evidence="3">The sequence shown here is derived from an EMBL/GenBank/DDBJ whole genome shotgun (WGS) entry which is preliminary data.</text>
</comment>
<feature type="compositionally biased region" description="Basic and acidic residues" evidence="1">
    <location>
        <begin position="162"/>
        <end position="171"/>
    </location>
</feature>
<evidence type="ECO:0000313" key="3">
    <source>
        <dbReference type="EMBL" id="OGH92084.1"/>
    </source>
</evidence>